<gene>
    <name evidence="3" type="ORF">DFJ69_6190</name>
</gene>
<evidence type="ECO:0000313" key="3">
    <source>
        <dbReference type="EMBL" id="REF00634.1"/>
    </source>
</evidence>
<accession>A0A3D9T2P6</accession>
<proteinExistence type="predicted"/>
<dbReference type="RefSeq" id="WP_147312502.1">
    <property type="nucleotide sequence ID" value="NZ_QTTT01000001.1"/>
</dbReference>
<dbReference type="InterPro" id="IPR058488">
    <property type="entry name" value="DUF8175"/>
</dbReference>
<evidence type="ECO:0000259" key="2">
    <source>
        <dbReference type="Pfam" id="PF26526"/>
    </source>
</evidence>
<dbReference type="Proteomes" id="UP000256661">
    <property type="component" value="Unassembled WGS sequence"/>
</dbReference>
<reference evidence="3 4" key="1">
    <citation type="submission" date="2018-08" db="EMBL/GenBank/DDBJ databases">
        <title>Sequencing the genomes of 1000 actinobacteria strains.</title>
        <authorList>
            <person name="Klenk H.-P."/>
        </authorList>
    </citation>
    <scope>NUCLEOTIDE SEQUENCE [LARGE SCALE GENOMIC DNA]</scope>
    <source>
        <strain evidence="3 4">DSM 43927</strain>
    </source>
</reference>
<comment type="caution">
    <text evidence="3">The sequence shown here is derived from an EMBL/GenBank/DDBJ whole genome shotgun (WGS) entry which is preliminary data.</text>
</comment>
<sequence length="254" mass="26431">MPALRAAPGPRKRRRAVWSATAVAVAALVGMALMRDGERPPEPPPASQQADGGAQDTAPVPRMFDGVRWRSFHGIDLPYSPAHGPGRRDGELVSGFARTPAGALLAALHIGVRANAQWGPGVFEPTVRQQVVGSDAGLLLLQCRNLYARQREAAGVPEGEPLGAVQAVQEAYRWNHYSANEATVDLLTAGPSAGAGAGSDAAGGGIVRAVTRLQLVWRRGDWRVVAPPGGDWSGASSQVGSAAGYTPFPGARTP</sequence>
<evidence type="ECO:0000256" key="1">
    <source>
        <dbReference type="SAM" id="MobiDB-lite"/>
    </source>
</evidence>
<feature type="region of interest" description="Disordered" evidence="1">
    <location>
        <begin position="35"/>
        <end position="60"/>
    </location>
</feature>
<dbReference type="OrthoDB" id="4428031at2"/>
<dbReference type="AlphaFoldDB" id="A0A3D9T2P6"/>
<evidence type="ECO:0000313" key="4">
    <source>
        <dbReference type="Proteomes" id="UP000256661"/>
    </source>
</evidence>
<keyword evidence="4" id="KW-1185">Reference proteome</keyword>
<dbReference type="Pfam" id="PF26526">
    <property type="entry name" value="DUF8175"/>
    <property type="match status" value="1"/>
</dbReference>
<protein>
    <recommendedName>
        <fullName evidence="2">DUF8175 domain-containing protein</fullName>
    </recommendedName>
</protein>
<organism evidence="3 4">
    <name type="scientific">Thermomonospora umbrina</name>
    <dbReference type="NCBI Taxonomy" id="111806"/>
    <lineage>
        <taxon>Bacteria</taxon>
        <taxon>Bacillati</taxon>
        <taxon>Actinomycetota</taxon>
        <taxon>Actinomycetes</taxon>
        <taxon>Streptosporangiales</taxon>
        <taxon>Thermomonosporaceae</taxon>
        <taxon>Thermomonospora</taxon>
    </lineage>
</organism>
<dbReference type="EMBL" id="QTTT01000001">
    <property type="protein sequence ID" value="REF00634.1"/>
    <property type="molecule type" value="Genomic_DNA"/>
</dbReference>
<feature type="compositionally biased region" description="Low complexity" evidence="1">
    <location>
        <begin position="233"/>
        <end position="244"/>
    </location>
</feature>
<feature type="domain" description="DUF8175" evidence="2">
    <location>
        <begin position="38"/>
        <end position="247"/>
    </location>
</feature>
<name>A0A3D9T2P6_9ACTN</name>
<feature type="region of interest" description="Disordered" evidence="1">
    <location>
        <begin position="229"/>
        <end position="254"/>
    </location>
</feature>